<proteinExistence type="predicted"/>
<feature type="region of interest" description="Disordered" evidence="1">
    <location>
        <begin position="254"/>
        <end position="306"/>
    </location>
</feature>
<feature type="region of interest" description="Disordered" evidence="1">
    <location>
        <begin position="177"/>
        <end position="211"/>
    </location>
</feature>
<feature type="compositionally biased region" description="Pro residues" evidence="1">
    <location>
        <begin position="8"/>
        <end position="17"/>
    </location>
</feature>
<dbReference type="RefSeq" id="XP_020114301.1">
    <property type="nucleotide sequence ID" value="XM_020258712.1"/>
</dbReference>
<organism evidence="2 3">
    <name type="scientific">Ananas comosus</name>
    <name type="common">Pineapple</name>
    <name type="synonym">Ananas ananas</name>
    <dbReference type="NCBI Taxonomy" id="4615"/>
    <lineage>
        <taxon>Eukaryota</taxon>
        <taxon>Viridiplantae</taxon>
        <taxon>Streptophyta</taxon>
        <taxon>Embryophyta</taxon>
        <taxon>Tracheophyta</taxon>
        <taxon>Spermatophyta</taxon>
        <taxon>Magnoliopsida</taxon>
        <taxon>Liliopsida</taxon>
        <taxon>Poales</taxon>
        <taxon>Bromeliaceae</taxon>
        <taxon>Bromelioideae</taxon>
        <taxon>Ananas</taxon>
    </lineage>
</organism>
<evidence type="ECO:0000313" key="3">
    <source>
        <dbReference type="RefSeq" id="XP_020114301.1"/>
    </source>
</evidence>
<feature type="region of interest" description="Disordered" evidence="1">
    <location>
        <begin position="1"/>
        <end position="25"/>
    </location>
</feature>
<name>A0A6P5H016_ANACO</name>
<sequence length="306" mass="34031">MASRLRHPPPPPPPPPSSSRSARWRGLILQDLGIHAPTAASSSASAAPLLNLWWRQGPENESTSRPPPQSMVAPPQSMVASGTRKRKYVPYFEKKFKKMCSVPMAAAVAPSVAANSVAPLARSCDRSRRSCCTRRPLCSCGLLRRPLPSRDRWRRSCRTHRPLRRYGFLRRSPFPISRSMAPTLPPPPPPPSLRLPPPPPPSLLPPLPLPRSRDRWRRSCRPFRRLRHLSPIPPTPRSSRCVVDLAAPATLRLSASSAPSPTRDRVGTYLAAPTRKRCHRSRDRKRGAGGAENEGSAGRQDRRHRS</sequence>
<reference evidence="3" key="2">
    <citation type="submission" date="2025-08" db="UniProtKB">
        <authorList>
            <consortium name="RefSeq"/>
        </authorList>
    </citation>
    <scope>IDENTIFICATION</scope>
    <source>
        <tissue evidence="3">Leaf</tissue>
    </source>
</reference>
<evidence type="ECO:0000256" key="1">
    <source>
        <dbReference type="SAM" id="MobiDB-lite"/>
    </source>
</evidence>
<accession>A0A6P5H016</accession>
<evidence type="ECO:0000313" key="2">
    <source>
        <dbReference type="Proteomes" id="UP000515123"/>
    </source>
</evidence>
<dbReference type="Proteomes" id="UP000515123">
    <property type="component" value="Linkage group 23"/>
</dbReference>
<reference evidence="2" key="1">
    <citation type="journal article" date="2015" name="Nat. Genet.">
        <title>The pineapple genome and the evolution of CAM photosynthesis.</title>
        <authorList>
            <person name="Ming R."/>
            <person name="VanBuren R."/>
            <person name="Wai C.M."/>
            <person name="Tang H."/>
            <person name="Schatz M.C."/>
            <person name="Bowers J.E."/>
            <person name="Lyons E."/>
            <person name="Wang M.L."/>
            <person name="Chen J."/>
            <person name="Biggers E."/>
            <person name="Zhang J."/>
            <person name="Huang L."/>
            <person name="Zhang L."/>
            <person name="Miao W."/>
            <person name="Zhang J."/>
            <person name="Ye Z."/>
            <person name="Miao C."/>
            <person name="Lin Z."/>
            <person name="Wang H."/>
            <person name="Zhou H."/>
            <person name="Yim W.C."/>
            <person name="Priest H.D."/>
            <person name="Zheng C."/>
            <person name="Woodhouse M."/>
            <person name="Edger P.P."/>
            <person name="Guyot R."/>
            <person name="Guo H.B."/>
            <person name="Guo H."/>
            <person name="Zheng G."/>
            <person name="Singh R."/>
            <person name="Sharma A."/>
            <person name="Min X."/>
            <person name="Zheng Y."/>
            <person name="Lee H."/>
            <person name="Gurtowski J."/>
            <person name="Sedlazeck F.J."/>
            <person name="Harkess A."/>
            <person name="McKain M.R."/>
            <person name="Liao Z."/>
            <person name="Fang J."/>
            <person name="Liu J."/>
            <person name="Zhang X."/>
            <person name="Zhang Q."/>
            <person name="Hu W."/>
            <person name="Qin Y."/>
            <person name="Wang K."/>
            <person name="Chen L.Y."/>
            <person name="Shirley N."/>
            <person name="Lin Y.R."/>
            <person name="Liu L.Y."/>
            <person name="Hernandez A.G."/>
            <person name="Wright C.L."/>
            <person name="Bulone V."/>
            <person name="Tuskan G.A."/>
            <person name="Heath K."/>
            <person name="Zee F."/>
            <person name="Moore P.H."/>
            <person name="Sunkar R."/>
            <person name="Leebens-Mack J.H."/>
            <person name="Mockler T."/>
            <person name="Bennetzen J.L."/>
            <person name="Freeling M."/>
            <person name="Sankoff D."/>
            <person name="Paterson A.H."/>
            <person name="Zhu X."/>
            <person name="Yang X."/>
            <person name="Smith J.A."/>
            <person name="Cushman J.C."/>
            <person name="Paull R.E."/>
            <person name="Yu Q."/>
        </authorList>
    </citation>
    <scope>NUCLEOTIDE SEQUENCE [LARGE SCALE GENOMIC DNA]</scope>
    <source>
        <strain evidence="2">cv. F153</strain>
    </source>
</reference>
<feature type="compositionally biased region" description="Pro residues" evidence="1">
    <location>
        <begin position="183"/>
        <end position="209"/>
    </location>
</feature>
<gene>
    <name evidence="3" type="primary">LOC109728326</name>
</gene>
<keyword evidence="2" id="KW-1185">Reference proteome</keyword>
<feature type="compositionally biased region" description="Basic residues" evidence="1">
    <location>
        <begin position="274"/>
        <end position="287"/>
    </location>
</feature>
<dbReference type="GeneID" id="109728326"/>
<protein>
    <submittedName>
        <fullName evidence="3">WAS/WASL-interacting protein family member 2-like</fullName>
    </submittedName>
</protein>
<dbReference type="AlphaFoldDB" id="A0A6P5H016"/>
<feature type="region of interest" description="Disordered" evidence="1">
    <location>
        <begin position="57"/>
        <end position="79"/>
    </location>
</feature>